<accession>A0ABT1AEH0</accession>
<evidence type="ECO:0000313" key="2">
    <source>
        <dbReference type="Proteomes" id="UP001162811"/>
    </source>
</evidence>
<dbReference type="RefSeq" id="WP_252675706.1">
    <property type="nucleotide sequence ID" value="NZ_JAMXHT010000001.1"/>
</dbReference>
<proteinExistence type="predicted"/>
<sequence length="118" mass="12622">MIEWTVHREFGKRENTGKPIGTGLVVHGAGMDKRGFVAIEIFGSMKLGEYEVGPEQFASCAAGYHAATALSRCQSIRLVKRTNGCSRLVCSPNGCRNNSLLAATDVFGPVQISSEFAG</sequence>
<protein>
    <submittedName>
        <fullName evidence="1">Uncharacterized protein</fullName>
    </submittedName>
</protein>
<comment type="caution">
    <text evidence="1">The sequence shown here is derived from an EMBL/GenBank/DDBJ whole genome shotgun (WGS) entry which is preliminary data.</text>
</comment>
<name>A0ABT1AEH0_9RALS</name>
<dbReference type="Proteomes" id="UP001162811">
    <property type="component" value="Unassembled WGS sequence"/>
</dbReference>
<dbReference type="EMBL" id="JAMXHT010000001">
    <property type="protein sequence ID" value="MCO5396708.1"/>
    <property type="molecule type" value="Genomic_DNA"/>
</dbReference>
<reference evidence="1" key="2">
    <citation type="journal article" date="2023" name="Front. Microbiol.">
        <title>Ralstonia chuxiongensis sp. nov., Ralstonia mojiangensis sp. nov., and Ralstonia soli sp. nov., isolated from tobacco fields, are three novel species in the family Burkholderiaceae.</title>
        <authorList>
            <person name="Lu C.H."/>
            <person name="Zhang Y.Y."/>
            <person name="Jiang N."/>
            <person name="Chen W."/>
            <person name="Shao X."/>
            <person name="Zhao Z.M."/>
            <person name="Lu W.L."/>
            <person name="Hu X."/>
            <person name="Xi Y.X."/>
            <person name="Zou S.Y."/>
            <person name="Wei Q.J."/>
            <person name="Lin Z.L."/>
            <person name="Gong L."/>
            <person name="Gai X.T."/>
            <person name="Zhang L.Q."/>
            <person name="Li J.Y."/>
            <person name="Jin Y."/>
            <person name="Xia Z.Y."/>
        </authorList>
    </citation>
    <scope>NUCLEOTIDE SEQUENCE</scope>
    <source>
        <strain evidence="1">21MJYT02-11</strain>
    </source>
</reference>
<organism evidence="1 2">
    <name type="scientific">Ralstonia soli</name>
    <dbReference type="NCBI Taxonomy" id="2953896"/>
    <lineage>
        <taxon>Bacteria</taxon>
        <taxon>Pseudomonadati</taxon>
        <taxon>Pseudomonadota</taxon>
        <taxon>Betaproteobacteria</taxon>
        <taxon>Burkholderiales</taxon>
        <taxon>Burkholderiaceae</taxon>
        <taxon>Ralstonia</taxon>
    </lineage>
</organism>
<gene>
    <name evidence="1" type="ORF">NG900_00695</name>
</gene>
<reference evidence="1" key="1">
    <citation type="submission" date="2022-06" db="EMBL/GenBank/DDBJ databases">
        <authorList>
            <person name="Lu C.-H."/>
        </authorList>
    </citation>
    <scope>NUCLEOTIDE SEQUENCE</scope>
    <source>
        <strain evidence="1">21MJYT02-11</strain>
    </source>
</reference>
<keyword evidence="2" id="KW-1185">Reference proteome</keyword>
<evidence type="ECO:0000313" key="1">
    <source>
        <dbReference type="EMBL" id="MCO5396708.1"/>
    </source>
</evidence>